<feature type="transmembrane region" description="Helical" evidence="1">
    <location>
        <begin position="62"/>
        <end position="82"/>
    </location>
</feature>
<feature type="transmembrane region" description="Helical" evidence="1">
    <location>
        <begin position="102"/>
        <end position="118"/>
    </location>
</feature>
<accession>A0A378RN80</accession>
<feature type="transmembrane region" description="Helical" evidence="1">
    <location>
        <begin position="14"/>
        <end position="34"/>
    </location>
</feature>
<keyword evidence="4" id="KW-1185">Reference proteome</keyword>
<feature type="domain" description="DUF4328" evidence="2">
    <location>
        <begin position="49"/>
        <end position="206"/>
    </location>
</feature>
<dbReference type="EMBL" id="UGQL01000001">
    <property type="protein sequence ID" value="STZ27799.1"/>
    <property type="molecule type" value="Genomic_DNA"/>
</dbReference>
<evidence type="ECO:0000256" key="1">
    <source>
        <dbReference type="SAM" id="Phobius"/>
    </source>
</evidence>
<dbReference type="Proteomes" id="UP000255024">
    <property type="component" value="Unassembled WGS sequence"/>
</dbReference>
<reference evidence="3 4" key="1">
    <citation type="submission" date="2018-06" db="EMBL/GenBank/DDBJ databases">
        <authorList>
            <consortium name="Pathogen Informatics"/>
            <person name="Doyle S."/>
        </authorList>
    </citation>
    <scope>NUCLEOTIDE SEQUENCE [LARGE SCALE GENOMIC DNA]</scope>
    <source>
        <strain evidence="3 4">NCTC11179</strain>
    </source>
</reference>
<keyword evidence="1" id="KW-0472">Membrane</keyword>
<evidence type="ECO:0000259" key="2">
    <source>
        <dbReference type="Pfam" id="PF14219"/>
    </source>
</evidence>
<protein>
    <recommendedName>
        <fullName evidence="2">DUF4328 domain-containing protein</fullName>
    </recommendedName>
</protein>
<feature type="transmembrane region" description="Helical" evidence="1">
    <location>
        <begin position="178"/>
        <end position="198"/>
    </location>
</feature>
<dbReference type="AlphaFoldDB" id="A0A378RN80"/>
<organism evidence="3 4">
    <name type="scientific">Myroides odoratus</name>
    <name type="common">Flavobacterium odoratum</name>
    <dbReference type="NCBI Taxonomy" id="256"/>
    <lineage>
        <taxon>Bacteria</taxon>
        <taxon>Pseudomonadati</taxon>
        <taxon>Bacteroidota</taxon>
        <taxon>Flavobacteriia</taxon>
        <taxon>Flavobacteriales</taxon>
        <taxon>Flavobacteriaceae</taxon>
        <taxon>Myroides</taxon>
    </lineage>
</organism>
<feature type="transmembrane region" description="Helical" evidence="1">
    <location>
        <begin position="139"/>
        <end position="158"/>
    </location>
</feature>
<proteinExistence type="predicted"/>
<keyword evidence="1" id="KW-0812">Transmembrane</keyword>
<dbReference type="Pfam" id="PF14219">
    <property type="entry name" value="DUF4328"/>
    <property type="match status" value="1"/>
</dbReference>
<sequence>MNTLKPNGQRAKNAVTLIWIMLILEIVALISGYFQYNLLQTVANGGEITIEMANANDTREQIIGILYIVAYIISIITFILWFRRAYYNLHLRVRNLSFSEGWAAGGWFVPILSLFRPYQIMRELYIETKALLIKKGITFNLNLSTSLLGSWWSFWILNNLIGQFVIRYTQRAESIDELTISTLGSMASHIIGIPLALLTIKVIANYAKVEPLLLKNEEESINDEYNSTQVKR</sequence>
<evidence type="ECO:0000313" key="4">
    <source>
        <dbReference type="Proteomes" id="UP000255024"/>
    </source>
</evidence>
<evidence type="ECO:0000313" key="3">
    <source>
        <dbReference type="EMBL" id="STZ27799.1"/>
    </source>
</evidence>
<name>A0A378RN80_MYROD</name>
<keyword evidence="1" id="KW-1133">Transmembrane helix</keyword>
<gene>
    <name evidence="3" type="ORF">NCTC11179_01335</name>
</gene>
<dbReference type="InterPro" id="IPR025565">
    <property type="entry name" value="DUF4328"/>
</dbReference>